<evidence type="ECO:0000313" key="4">
    <source>
        <dbReference type="EMBL" id="MBC5835299.1"/>
    </source>
</evidence>
<dbReference type="Pfam" id="PF06977">
    <property type="entry name" value="SdiA-regulated"/>
    <property type="match status" value="1"/>
</dbReference>
<evidence type="ECO:0000256" key="3">
    <source>
        <dbReference type="ARBA" id="ARBA00023136"/>
    </source>
</evidence>
<dbReference type="InterPro" id="IPR011044">
    <property type="entry name" value="Quino_amine_DH_bsu"/>
</dbReference>
<dbReference type="InterPro" id="IPR009722">
    <property type="entry name" value="YjiK/CarP"/>
</dbReference>
<name>A0ABR7IZS9_9FLAO</name>
<dbReference type="Proteomes" id="UP000605990">
    <property type="component" value="Unassembled WGS sequence"/>
</dbReference>
<keyword evidence="2" id="KW-1003">Cell membrane</keyword>
<dbReference type="SUPFAM" id="SSF50969">
    <property type="entry name" value="YVTN repeat-like/Quinoprotein amine dehydrogenase"/>
    <property type="match status" value="1"/>
</dbReference>
<protein>
    <submittedName>
        <fullName evidence="4">SdiA-regulated domain-containing protein</fullName>
    </submittedName>
</protein>
<evidence type="ECO:0000256" key="2">
    <source>
        <dbReference type="ARBA" id="ARBA00022475"/>
    </source>
</evidence>
<comment type="subcellular location">
    <subcellularLocation>
        <location evidence="1">Cell membrane</location>
    </subcellularLocation>
</comment>
<evidence type="ECO:0000256" key="1">
    <source>
        <dbReference type="ARBA" id="ARBA00004236"/>
    </source>
</evidence>
<organism evidence="4 5">
    <name type="scientific">Flavobacterium bernardetii</name>
    <dbReference type="NCBI Taxonomy" id="2813823"/>
    <lineage>
        <taxon>Bacteria</taxon>
        <taxon>Pseudomonadati</taxon>
        <taxon>Bacteroidota</taxon>
        <taxon>Flavobacteriia</taxon>
        <taxon>Flavobacteriales</taxon>
        <taxon>Flavobacteriaceae</taxon>
        <taxon>Flavobacterium</taxon>
    </lineage>
</organism>
<dbReference type="EMBL" id="JACRUN010000006">
    <property type="protein sequence ID" value="MBC5835299.1"/>
    <property type="molecule type" value="Genomic_DNA"/>
</dbReference>
<keyword evidence="3" id="KW-0472">Membrane</keyword>
<sequence length="287" mass="32754">MKQLLSISALVLVFSCKETKPINKLEEQFSFPNNLKEVSGIYYNSNSKLIWSIEDSGNENEIYALDSIGNIIKSIQITDIKNIDWEDITQDKTGNIYIGDFGNNDNERKDLAIYQILSSDCNKNKVETSKKISFHYPEQTSFPPKKKDLVYDCEGFFEHNNHFYLFTKNRSKDFDGTTSLYKIPNEAGNHEAKLIGKFITCNEDKVCAITSVAISPDEKKIALLTHKKIWILSDFTSDNFTLGKSTEIDLKHQSQKEALTFKTNNTLLIADEKVKKAGGNLYKFELK</sequence>
<dbReference type="RefSeq" id="WP_166125690.1">
    <property type="nucleotide sequence ID" value="NZ_JAANOQ010000002.1"/>
</dbReference>
<keyword evidence="5" id="KW-1185">Reference proteome</keyword>
<dbReference type="PROSITE" id="PS51257">
    <property type="entry name" value="PROKAR_LIPOPROTEIN"/>
    <property type="match status" value="1"/>
</dbReference>
<reference evidence="4 5" key="1">
    <citation type="submission" date="2020-08" db="EMBL/GenBank/DDBJ databases">
        <title>Description of novel Flavobacterium F-408 isolate.</title>
        <authorList>
            <person name="Saticioglu I.B."/>
            <person name="Duman M."/>
            <person name="Altun S."/>
        </authorList>
    </citation>
    <scope>NUCLEOTIDE SEQUENCE [LARGE SCALE GENOMIC DNA]</scope>
    <source>
        <strain evidence="4 5">F-408</strain>
    </source>
</reference>
<accession>A0ABR7IZS9</accession>
<proteinExistence type="predicted"/>
<evidence type="ECO:0000313" key="5">
    <source>
        <dbReference type="Proteomes" id="UP000605990"/>
    </source>
</evidence>
<gene>
    <name evidence="4" type="ORF">H8R27_10410</name>
</gene>
<comment type="caution">
    <text evidence="4">The sequence shown here is derived from an EMBL/GenBank/DDBJ whole genome shotgun (WGS) entry which is preliminary data.</text>
</comment>